<evidence type="ECO:0000256" key="4">
    <source>
        <dbReference type="ARBA" id="ARBA00023163"/>
    </source>
</evidence>
<evidence type="ECO:0000259" key="6">
    <source>
        <dbReference type="PROSITE" id="PS50110"/>
    </source>
</evidence>
<dbReference type="eggNOG" id="COG2204">
    <property type="taxonomic scope" value="Bacteria"/>
</dbReference>
<feature type="domain" description="Response regulatory" evidence="6">
    <location>
        <begin position="4"/>
        <end position="119"/>
    </location>
</feature>
<feature type="modified residue" description="4-aspartylphosphate" evidence="5">
    <location>
        <position position="54"/>
    </location>
</feature>
<keyword evidence="2" id="KW-0902">Two-component regulatory system</keyword>
<evidence type="ECO:0000313" key="7">
    <source>
        <dbReference type="EMBL" id="AEB09615.1"/>
    </source>
</evidence>
<dbReference type="STRING" id="880072.Desac_1775"/>
<dbReference type="AlphaFoldDB" id="F2NHY9"/>
<dbReference type="Pfam" id="PF00072">
    <property type="entry name" value="Response_reg"/>
    <property type="match status" value="1"/>
</dbReference>
<keyword evidence="4" id="KW-0804">Transcription</keyword>
<dbReference type="InterPro" id="IPR001789">
    <property type="entry name" value="Sig_transdc_resp-reg_receiver"/>
</dbReference>
<gene>
    <name evidence="7" type="ordered locus">Desac_1775</name>
</gene>
<accession>F2NHY9</accession>
<evidence type="ECO:0000256" key="3">
    <source>
        <dbReference type="ARBA" id="ARBA00023015"/>
    </source>
</evidence>
<dbReference type="HOGENOM" id="CLU_000445_69_8_7"/>
<organism evidence="7 8">
    <name type="scientific">Desulfobacca acetoxidans (strain ATCC 700848 / DSM 11109 / ASRB2)</name>
    <dbReference type="NCBI Taxonomy" id="880072"/>
    <lineage>
        <taxon>Bacteria</taxon>
        <taxon>Pseudomonadati</taxon>
        <taxon>Thermodesulfobacteriota</taxon>
        <taxon>Desulfobaccia</taxon>
        <taxon>Desulfobaccales</taxon>
        <taxon>Desulfobaccaceae</taxon>
        <taxon>Desulfobacca</taxon>
    </lineage>
</organism>
<evidence type="ECO:0000256" key="1">
    <source>
        <dbReference type="ARBA" id="ARBA00022553"/>
    </source>
</evidence>
<dbReference type="Proteomes" id="UP000000483">
    <property type="component" value="Chromosome"/>
</dbReference>
<name>F2NHY9_DESAR</name>
<dbReference type="SUPFAM" id="SSF52172">
    <property type="entry name" value="CheY-like"/>
    <property type="match status" value="1"/>
</dbReference>
<evidence type="ECO:0000256" key="5">
    <source>
        <dbReference type="PROSITE-ProRule" id="PRU00169"/>
    </source>
</evidence>
<dbReference type="PANTHER" id="PTHR44591:SF3">
    <property type="entry name" value="RESPONSE REGULATORY DOMAIN-CONTAINING PROTEIN"/>
    <property type="match status" value="1"/>
</dbReference>
<dbReference type="Gene3D" id="3.40.50.2300">
    <property type="match status" value="1"/>
</dbReference>
<dbReference type="RefSeq" id="WP_013706725.1">
    <property type="nucleotide sequence ID" value="NC_015388.1"/>
</dbReference>
<dbReference type="PROSITE" id="PS50110">
    <property type="entry name" value="RESPONSE_REGULATORY"/>
    <property type="match status" value="1"/>
</dbReference>
<dbReference type="EMBL" id="CP002629">
    <property type="protein sequence ID" value="AEB09615.1"/>
    <property type="molecule type" value="Genomic_DNA"/>
</dbReference>
<dbReference type="InterPro" id="IPR011006">
    <property type="entry name" value="CheY-like_superfamily"/>
</dbReference>
<dbReference type="InterPro" id="IPR050595">
    <property type="entry name" value="Bact_response_regulator"/>
</dbReference>
<sequence length="129" mass="14931">MPETIVIIDDEPDLLDLLKLILTEKTDYTILTTTDPKQALDWHREHHADVFISDLRMPQMEGIELLKLVKDLDPDTPFIIMTAFGTIESAVEAMRQGAFDYITKPFRKEQILMTINKAFNQRRKSQARA</sequence>
<dbReference type="SMART" id="SM00448">
    <property type="entry name" value="REC"/>
    <property type="match status" value="1"/>
</dbReference>
<dbReference type="FunFam" id="3.40.50.2300:FF:000018">
    <property type="entry name" value="DNA-binding transcriptional regulator NtrC"/>
    <property type="match status" value="1"/>
</dbReference>
<dbReference type="KEGG" id="dao:Desac_1775"/>
<keyword evidence="3" id="KW-0805">Transcription regulation</keyword>
<dbReference type="OrthoDB" id="9786548at2"/>
<evidence type="ECO:0000256" key="2">
    <source>
        <dbReference type="ARBA" id="ARBA00023012"/>
    </source>
</evidence>
<reference evidence="8" key="2">
    <citation type="submission" date="2011-03" db="EMBL/GenBank/DDBJ databases">
        <title>The complete genome of Desulfobacca acetoxidans DSM 11109.</title>
        <authorList>
            <consortium name="US DOE Joint Genome Institute (JGI-PGF)"/>
            <person name="Lucas S."/>
            <person name="Copeland A."/>
            <person name="Lapidus A."/>
            <person name="Bruce D."/>
            <person name="Goodwin L."/>
            <person name="Pitluck S."/>
            <person name="Peters L."/>
            <person name="Kyrpides N."/>
            <person name="Mavromatis K."/>
            <person name="Ivanova N."/>
            <person name="Ovchinnikova G."/>
            <person name="Teshima H."/>
            <person name="Detter J.C."/>
            <person name="Han C."/>
            <person name="Land M."/>
            <person name="Hauser L."/>
            <person name="Markowitz V."/>
            <person name="Cheng J.-F."/>
            <person name="Hugenholtz P."/>
            <person name="Woyke T."/>
            <person name="Wu D."/>
            <person name="Spring S."/>
            <person name="Schueler E."/>
            <person name="Brambilla E."/>
            <person name="Klenk H.-P."/>
            <person name="Eisen J.A."/>
        </authorList>
    </citation>
    <scope>NUCLEOTIDE SEQUENCE [LARGE SCALE GENOMIC DNA]</scope>
    <source>
        <strain evidence="8">ATCC 700848 / DSM 11109 / ASRB2</strain>
    </source>
</reference>
<keyword evidence="1 5" id="KW-0597">Phosphoprotein</keyword>
<keyword evidence="8" id="KW-1185">Reference proteome</keyword>
<dbReference type="PANTHER" id="PTHR44591">
    <property type="entry name" value="STRESS RESPONSE REGULATOR PROTEIN 1"/>
    <property type="match status" value="1"/>
</dbReference>
<reference evidence="7 8" key="1">
    <citation type="journal article" date="2011" name="Stand. Genomic Sci.">
        <title>Complete genome sequence of the acetate-degrading sulfate reducer Desulfobacca acetoxidans type strain (ASRB2).</title>
        <authorList>
            <person name="Goker M."/>
            <person name="Teshima H."/>
            <person name="Lapidus A."/>
            <person name="Nolan M."/>
            <person name="Lucas S."/>
            <person name="Hammon N."/>
            <person name="Deshpande S."/>
            <person name="Cheng J.F."/>
            <person name="Tapia R."/>
            <person name="Han C."/>
            <person name="Goodwin L."/>
            <person name="Pitluck S."/>
            <person name="Huntemann M."/>
            <person name="Liolios K."/>
            <person name="Ivanova N."/>
            <person name="Pagani I."/>
            <person name="Mavromatis K."/>
            <person name="Ovchinikova G."/>
            <person name="Pati A."/>
            <person name="Chen A."/>
            <person name="Palaniappan K."/>
            <person name="Land M."/>
            <person name="Hauser L."/>
            <person name="Brambilla E.M."/>
            <person name="Rohde M."/>
            <person name="Spring S."/>
            <person name="Detter J.C."/>
            <person name="Woyke T."/>
            <person name="Bristow J."/>
            <person name="Eisen J.A."/>
            <person name="Markowitz V."/>
            <person name="Hugenholtz P."/>
            <person name="Kyrpides N.C."/>
            <person name="Klenk H.P."/>
        </authorList>
    </citation>
    <scope>NUCLEOTIDE SEQUENCE [LARGE SCALE GENOMIC DNA]</scope>
    <source>
        <strain evidence="8">ATCC 700848 / DSM 11109 / ASRB2</strain>
    </source>
</reference>
<protein>
    <submittedName>
        <fullName evidence="7">Response regulator receiver protein</fullName>
    </submittedName>
</protein>
<dbReference type="GO" id="GO:0000160">
    <property type="term" value="P:phosphorelay signal transduction system"/>
    <property type="evidence" value="ECO:0007669"/>
    <property type="project" value="UniProtKB-KW"/>
</dbReference>
<proteinExistence type="predicted"/>
<evidence type="ECO:0000313" key="8">
    <source>
        <dbReference type="Proteomes" id="UP000000483"/>
    </source>
</evidence>